<feature type="domain" description="CD-NTase-associated protein 12/Pycsar effector protein TIR" evidence="10">
    <location>
        <begin position="6"/>
        <end position="117"/>
    </location>
</feature>
<evidence type="ECO:0000313" key="13">
    <source>
        <dbReference type="Proteomes" id="UP000324611"/>
    </source>
</evidence>
<accession>A0A5B2VKS0</accession>
<keyword evidence="2" id="KW-0378">Hydrolase</keyword>
<evidence type="ECO:0000256" key="9">
    <source>
        <dbReference type="ARBA" id="ARBA00049230"/>
    </source>
</evidence>
<evidence type="ECO:0000256" key="6">
    <source>
        <dbReference type="ARBA" id="ARBA00034339"/>
    </source>
</evidence>
<evidence type="ECO:0000256" key="3">
    <source>
        <dbReference type="ARBA" id="ARBA00023118"/>
    </source>
</evidence>
<dbReference type="CDD" id="cd22659">
    <property type="entry name" value="STING_bact-like"/>
    <property type="match status" value="1"/>
</dbReference>
<dbReference type="GO" id="GO:0050135">
    <property type="term" value="F:NADP+ nucleosidase activity"/>
    <property type="evidence" value="ECO:0007669"/>
    <property type="project" value="InterPro"/>
</dbReference>
<evidence type="ECO:0000256" key="5">
    <source>
        <dbReference type="ARBA" id="ARBA00034327"/>
    </source>
</evidence>
<dbReference type="Pfam" id="PF10137">
    <property type="entry name" value="CAP12-PCTIR_TIR"/>
    <property type="match status" value="1"/>
</dbReference>
<comment type="catalytic activity">
    <reaction evidence="9">
        <text>NAD(+) + H2O = ADP-D-ribose + nicotinamide + H(+)</text>
        <dbReference type="Rhea" id="RHEA:16301"/>
        <dbReference type="ChEBI" id="CHEBI:15377"/>
        <dbReference type="ChEBI" id="CHEBI:15378"/>
        <dbReference type="ChEBI" id="CHEBI:17154"/>
        <dbReference type="ChEBI" id="CHEBI:57540"/>
        <dbReference type="ChEBI" id="CHEBI:57967"/>
        <dbReference type="EC" id="3.2.2.5"/>
    </reaction>
</comment>
<dbReference type="Pfam" id="PF20300">
    <property type="entry name" value="prok_STING"/>
    <property type="match status" value="1"/>
</dbReference>
<dbReference type="GO" id="GO:0003953">
    <property type="term" value="F:NAD+ nucleosidase activity"/>
    <property type="evidence" value="ECO:0007669"/>
    <property type="project" value="UniProtKB-EC"/>
</dbReference>
<dbReference type="GO" id="GO:0000166">
    <property type="term" value="F:nucleotide binding"/>
    <property type="evidence" value="ECO:0007669"/>
    <property type="project" value="UniProtKB-KW"/>
</dbReference>
<sequence>MDFTPKIFVGSSSEGKPVADKIVAAMADIAEADIWSTIFEFNVSNYDNLQSQIPFYDYAVLVGTADDVTISRSKSFDTARDNVIFEFGLFAGGLGREKVLYVVEEGVKIPSDLSGITLPFIPKQTDPKFEDGLNDVICKIKKYIADREKTFHLSFLPSSIMAHGYFKNFVEQAVSELLRCKNDRRPVTFNDKDEVLIKDFTFSILIPTDLTEDMYNKISAKRLRQGWKKVKIKAIGIRDFDFSVDVDKASDGTLHLVDVPITLNSLNTAIELYSGKRHIGQTFKEATMERREIRNFYRTLQYLIKKSSITRDIVNIDLVEI</sequence>
<evidence type="ECO:0000256" key="7">
    <source>
        <dbReference type="ARBA" id="ARBA00034355"/>
    </source>
</evidence>
<keyword evidence="3" id="KW-0051">Antiviral defense</keyword>
<evidence type="ECO:0000313" key="12">
    <source>
        <dbReference type="EMBL" id="KAA2239116.1"/>
    </source>
</evidence>
<keyword evidence="1" id="KW-0547">Nucleotide-binding</keyword>
<evidence type="ECO:0000259" key="11">
    <source>
        <dbReference type="Pfam" id="PF20300"/>
    </source>
</evidence>
<reference evidence="12 13" key="1">
    <citation type="submission" date="2019-09" db="EMBL/GenBank/DDBJ databases">
        <title>Chitinophaga ginsengihumi sp. nov., isolated from soil of ginseng rhizosphere.</title>
        <authorList>
            <person name="Lee J."/>
        </authorList>
    </citation>
    <scope>NUCLEOTIDE SEQUENCE [LARGE SCALE GENOMIC DNA]</scope>
    <source>
        <strain evidence="12 13">BN140078</strain>
    </source>
</reference>
<evidence type="ECO:0000259" key="10">
    <source>
        <dbReference type="Pfam" id="PF10137"/>
    </source>
</evidence>
<evidence type="ECO:0000256" key="2">
    <source>
        <dbReference type="ARBA" id="ARBA00022801"/>
    </source>
</evidence>
<dbReference type="GO" id="GO:0051607">
    <property type="term" value="P:defense response to virus"/>
    <property type="evidence" value="ECO:0007669"/>
    <property type="project" value="UniProtKB-KW"/>
</dbReference>
<gene>
    <name evidence="12" type="ORF">F0L74_23175</name>
</gene>
<keyword evidence="13" id="KW-1185">Reference proteome</keyword>
<evidence type="ECO:0000256" key="4">
    <source>
        <dbReference type="ARBA" id="ARBA00034315"/>
    </source>
</evidence>
<dbReference type="RefSeq" id="WP_149840295.1">
    <property type="nucleotide sequence ID" value="NZ_VUOC01000004.1"/>
</dbReference>
<dbReference type="AlphaFoldDB" id="A0A5B2VKS0"/>
<protein>
    <recommendedName>
        <fullName evidence="6">CD-NTase-associated protein 12</fullName>
        <ecNumber evidence="5">3.2.2.5</ecNumber>
    </recommendedName>
    <alternativeName>
        <fullName evidence="7">NAD(+) hydrolase</fullName>
    </alternativeName>
    <alternativeName>
        <fullName evidence="8">TIR-STING</fullName>
    </alternativeName>
</protein>
<comment type="caution">
    <text evidence="12">The sequence shown here is derived from an EMBL/GenBank/DDBJ whole genome shotgun (WGS) entry which is preliminary data.</text>
</comment>
<organism evidence="12 13">
    <name type="scientific">Chitinophaga agrisoli</name>
    <dbReference type="NCBI Taxonomy" id="2607653"/>
    <lineage>
        <taxon>Bacteria</taxon>
        <taxon>Pseudomonadati</taxon>
        <taxon>Bacteroidota</taxon>
        <taxon>Chitinophagia</taxon>
        <taxon>Chitinophagales</taxon>
        <taxon>Chitinophagaceae</taxon>
        <taxon>Chitinophaga</taxon>
    </lineage>
</organism>
<feature type="domain" description="Prokaryotic STING" evidence="11">
    <location>
        <begin position="157"/>
        <end position="301"/>
    </location>
</feature>
<evidence type="ECO:0000256" key="8">
    <source>
        <dbReference type="ARBA" id="ARBA00034366"/>
    </source>
</evidence>
<dbReference type="EC" id="3.2.2.5" evidence="5"/>
<reference evidence="12 13" key="2">
    <citation type="submission" date="2019-09" db="EMBL/GenBank/DDBJ databases">
        <authorList>
            <person name="Jin C."/>
        </authorList>
    </citation>
    <scope>NUCLEOTIDE SEQUENCE [LARGE SCALE GENOMIC DNA]</scope>
    <source>
        <strain evidence="12 13">BN140078</strain>
    </source>
</reference>
<dbReference type="Proteomes" id="UP000324611">
    <property type="component" value="Unassembled WGS sequence"/>
</dbReference>
<name>A0A5B2VKS0_9BACT</name>
<comment type="similarity">
    <text evidence="4">In the C-terminal section; belongs to the bacterial STING family.</text>
</comment>
<proteinExistence type="inferred from homology"/>
<dbReference type="InterPro" id="IPR046876">
    <property type="entry name" value="Prok_STING"/>
</dbReference>
<dbReference type="InterPro" id="IPR019302">
    <property type="entry name" value="CAP12/PCTIR_TIR_dom"/>
</dbReference>
<dbReference type="EMBL" id="VUOC01000004">
    <property type="protein sequence ID" value="KAA2239116.1"/>
    <property type="molecule type" value="Genomic_DNA"/>
</dbReference>
<evidence type="ECO:0000256" key="1">
    <source>
        <dbReference type="ARBA" id="ARBA00022741"/>
    </source>
</evidence>